<sequence length="1657" mass="178470">MDPTPKSFINSDQVVNHAIWNAIVTQSPLGLTVITAASPIVLRSQKLWGGMLFSSSENLTRFGPVNDIDGNASTANKSRDAVFGLKHPLQVPQPGFFLASIISMFDIQQRDLSADFDSLVRLIDANGPVQLSLDNAEHARNALWMLAGPNYGSAVNVVFKIPEIATLAITNFVRQTFGLAVQPISSPAPFRLSIRWTTSYRPNVSNPNNIDSISEYRITLDIPIDGFEMSFVFTRLGVALRIANPPDWTRSDVPLFTRLNGALLRQNPSPAIGSTDLLDSGPFSSMFSHFDLWYISLARSVRRSETANVNGDFNVPEFGALEWQINVIADWNSSNGVVVALRYDSNTSSFAGRLLFSSDDAPAYAHRQYNYDRHTDIRSATTKPLPEPINIWGLLGVKDSAPHQIPHLVTAANLALSKIPDGFNLSLQSTILSSSAASTQPNTVAKKEAPHGFSWDAISLSALISHVGSQPPSLSARVSTQMSLYPRRGSTLKPATFMVDVSYKTGGAWILNGQAFDLKFALLYNYLPSSAQDFALKVLGDLELKYLNVFYTFHPTRDGVSSSGSASSFFIAATIAFGDLELALNYEYASTQLPDSEDPASQIFRAQRGIKPSKSPLKPKDNQDQWTFSAILSANSKNTRLGDIIKALTGKSLLPDFIYGIDVHAGPGGNAAVMFILRGNDDYTILTLALSLGDISVTLVFLSPSGSSGDSPKSKTILRVSLDQIPIVETAPLIKVLPMPFDKLLYLYLDDDGPGLVKQELDAINDELAYLSIGRIDYKEITKDTSMPAIRAGHHFMVVDKGTVILDHCFSDANGKPPPEQPTPNPGSTEGGAKEEAPPAKGALEKKLPLLSISALSLMFRSGVLGFEFDATVTLGSFIDFSLIDFSIGVDLASIKDLKSAIPKPDLQGLGLSLNAPPVKLAGVFVREKIQGKDSYRGGVSLAFQTWNFLAVGEYAVISHSDGDFKAMFVYAKLMGPLMTIGFATISGVRIGLGYNSAVRSPSIGDLPKFPFLVDSVDANGGNKPLKIVESMMTSTPSGPPWVAPKRNAYWVAAGLTLTAFGILSVTAVLMLQMQEQGYIISVFANGKAQLPCNVSPNATLFYVEIGMISEINTVEGYFTVQAALAPASHILVPNCRLTGGFALVNWFHPSVHSGDFVFTVGGYHRAYKPPEWYPAVERIGIAFTLGGMINVTGGVYFAITPKCVMGGGALHMGLDVGPVSAWLDISLDVFIQFKPFHYTADLQVSVGCAISIKVWFIHVRIKASVGALLHIEGPDPFGGYANVDFYLFSFTIHFGGNAKPPDPAKLDEFYQMVHQPGPESSPTAAPEGPPVDPMLAQLKFTLESGLFPQYQAPPADNVSPSGPFQDSGSSSGWIVKPGDFHFSITCDFALTTAKLRVTDVTGGPSFIDILTADSSSAPAFGSKPMHISTDPSDHGPSDPNPPNKISSHLDLTIKNLDTGEIINGFTAEFITRPLPRALWGSYKGDDDPARHPSPTALRTAENPTIDLAVGVKVSRPENPANLVFSGIQSFDPTIALRTALGPFELERSGLVDERFLAAQPQGSGVPDEGAWNEFGHDWVAAHSVAEELVGNDEADDGMLKMAAEWLGWNMNQPAASAAPVGGQPPNWVLDGKLPKGLLSTLGTEYPVLPRECGVIS</sequence>
<dbReference type="Proteomes" id="UP000193144">
    <property type="component" value="Unassembled WGS sequence"/>
</dbReference>
<dbReference type="Pfam" id="PF20248">
    <property type="entry name" value="DUF6603"/>
    <property type="match status" value="1"/>
</dbReference>
<organism evidence="4 5">
    <name type="scientific">Clohesyomyces aquaticus</name>
    <dbReference type="NCBI Taxonomy" id="1231657"/>
    <lineage>
        <taxon>Eukaryota</taxon>
        <taxon>Fungi</taxon>
        <taxon>Dikarya</taxon>
        <taxon>Ascomycota</taxon>
        <taxon>Pezizomycotina</taxon>
        <taxon>Dothideomycetes</taxon>
        <taxon>Pleosporomycetidae</taxon>
        <taxon>Pleosporales</taxon>
        <taxon>Lindgomycetaceae</taxon>
        <taxon>Clohesyomyces</taxon>
    </lineage>
</organism>
<feature type="region of interest" description="Disordered" evidence="1">
    <location>
        <begin position="1421"/>
        <end position="1448"/>
    </location>
</feature>
<evidence type="ECO:0000256" key="1">
    <source>
        <dbReference type="SAM" id="MobiDB-lite"/>
    </source>
</evidence>
<evidence type="ECO:0000256" key="2">
    <source>
        <dbReference type="SAM" id="Phobius"/>
    </source>
</evidence>
<gene>
    <name evidence="4" type="ORF">BCR34DRAFT_611704</name>
</gene>
<evidence type="ECO:0000313" key="5">
    <source>
        <dbReference type="Proteomes" id="UP000193144"/>
    </source>
</evidence>
<accession>A0A1Y2A1C6</accession>
<dbReference type="InterPro" id="IPR046538">
    <property type="entry name" value="DUF6603"/>
</dbReference>
<name>A0A1Y2A1C6_9PLEO</name>
<feature type="domain" description="DUF6603" evidence="3">
    <location>
        <begin position="845"/>
        <end position="1315"/>
    </location>
</feature>
<protein>
    <recommendedName>
        <fullName evidence="3">DUF6603 domain-containing protein</fullName>
    </recommendedName>
</protein>
<evidence type="ECO:0000313" key="4">
    <source>
        <dbReference type="EMBL" id="ORY16107.1"/>
    </source>
</evidence>
<feature type="region of interest" description="Disordered" evidence="1">
    <location>
        <begin position="1352"/>
        <end position="1371"/>
    </location>
</feature>
<keyword evidence="2" id="KW-0472">Membrane</keyword>
<feature type="compositionally biased region" description="Pro residues" evidence="1">
    <location>
        <begin position="816"/>
        <end position="825"/>
    </location>
</feature>
<comment type="caution">
    <text evidence="4">The sequence shown here is derived from an EMBL/GenBank/DDBJ whole genome shotgun (WGS) entry which is preliminary data.</text>
</comment>
<dbReference type="EMBL" id="MCFA01000020">
    <property type="protein sequence ID" value="ORY16107.1"/>
    <property type="molecule type" value="Genomic_DNA"/>
</dbReference>
<evidence type="ECO:0000259" key="3">
    <source>
        <dbReference type="Pfam" id="PF20248"/>
    </source>
</evidence>
<reference evidence="4 5" key="1">
    <citation type="submission" date="2016-07" db="EMBL/GenBank/DDBJ databases">
        <title>Pervasive Adenine N6-methylation of Active Genes in Fungi.</title>
        <authorList>
            <consortium name="DOE Joint Genome Institute"/>
            <person name="Mondo S.J."/>
            <person name="Dannebaum R.O."/>
            <person name="Kuo R.C."/>
            <person name="Labutti K."/>
            <person name="Haridas S."/>
            <person name="Kuo A."/>
            <person name="Salamov A."/>
            <person name="Ahrendt S.R."/>
            <person name="Lipzen A."/>
            <person name="Sullivan W."/>
            <person name="Andreopoulos W.B."/>
            <person name="Clum A."/>
            <person name="Lindquist E."/>
            <person name="Daum C."/>
            <person name="Ramamoorthy G.K."/>
            <person name="Gryganskyi A."/>
            <person name="Culley D."/>
            <person name="Magnuson J.K."/>
            <person name="James T.Y."/>
            <person name="O'Malley M.A."/>
            <person name="Stajich J.E."/>
            <person name="Spatafora J.W."/>
            <person name="Visel A."/>
            <person name="Grigoriev I.V."/>
        </authorList>
    </citation>
    <scope>NUCLEOTIDE SEQUENCE [LARGE SCALE GENOMIC DNA]</scope>
    <source>
        <strain evidence="4 5">CBS 115471</strain>
    </source>
</reference>
<feature type="region of interest" description="Disordered" evidence="1">
    <location>
        <begin position="810"/>
        <end position="839"/>
    </location>
</feature>
<keyword evidence="5" id="KW-1185">Reference proteome</keyword>
<keyword evidence="2" id="KW-0812">Transmembrane</keyword>
<feature type="compositionally biased region" description="Polar residues" evidence="1">
    <location>
        <begin position="1359"/>
        <end position="1371"/>
    </location>
</feature>
<feature type="transmembrane region" description="Helical" evidence="2">
    <location>
        <begin position="1049"/>
        <end position="1072"/>
    </location>
</feature>
<proteinExistence type="predicted"/>
<dbReference type="STRING" id="1231657.A0A1Y2A1C6"/>
<dbReference type="OrthoDB" id="5352492at2759"/>
<keyword evidence="2" id="KW-1133">Transmembrane helix</keyword>